<comment type="caution">
    <text evidence="5">The sequence shown here is derived from an EMBL/GenBank/DDBJ whole genome shotgun (WGS) entry which is preliminary data.</text>
</comment>
<dbReference type="EMBL" id="JARBHA010000018">
    <property type="protein sequence ID" value="KAJ9675086.1"/>
    <property type="molecule type" value="Genomic_DNA"/>
</dbReference>
<dbReference type="CDD" id="cd07323">
    <property type="entry name" value="LAM"/>
    <property type="match status" value="1"/>
</dbReference>
<sequence length="565" mass="61361">MATTTDSSPRGSGFSADGVHSPLRRRNLSSPWAQIVRGETESMSSVPHSPTSSSPVTSCPEQISFSECSLTKPLSPSPSPSPAPDNSGVGEALLENSDGSGSNAGRQKKPAWNKPSNNVVEVGPVMGAVSWPALSESTRASPRSSSDSPKPVVDGSAAGIQGPVIPHSPQKQVTANTNPNSSQNHASPFRQRPIKSSGGSSQTVHSHLPSQPPPPPPPYPLFEMPQNKYAKMAPQVLDSSTREPPYRNNTWETRPIGGFVPQPRGLSDHPLPRNSRRGNFGPHPRGDGLHHNNYGSRRDQDRGNYEWNSRSSNVRDIHMQPQRAPSRGFIRAPPQSSSPRFMTPQPIRPFMNPAGYPDMPSQMYYFPALPSEPFRSVPFVAHAPPPPMFIPVPDPPLPTLLVNQIEYYFSDVNLIKDDYLRSYMDDQGWVPITLIAGFPRVQSLTNSIPLILDSLRTSTSVEVQGDKVRRRNEWMKWLPSSARFHADLGLQSPGGLSYGTLVSSFQKVTVEEGSANQNSSKGKTEAHTETVLGRASSEEFAGESLCNGRVQTKTPPQAGADQSAI</sequence>
<dbReference type="InterPro" id="IPR036388">
    <property type="entry name" value="WH-like_DNA-bd_sf"/>
</dbReference>
<keyword evidence="6" id="KW-1185">Reference proteome</keyword>
<dbReference type="InterPro" id="IPR006630">
    <property type="entry name" value="La_HTH"/>
</dbReference>
<dbReference type="Pfam" id="PF05383">
    <property type="entry name" value="La"/>
    <property type="match status" value="1"/>
</dbReference>
<dbReference type="GO" id="GO:0003723">
    <property type="term" value="F:RNA binding"/>
    <property type="evidence" value="ECO:0007669"/>
    <property type="project" value="UniProtKB-UniRule"/>
</dbReference>
<protein>
    <recommendedName>
        <fullName evidence="4">HTH La-type RNA-binding domain-containing protein</fullName>
    </recommendedName>
</protein>
<feature type="compositionally biased region" description="Polar residues" evidence="3">
    <location>
        <begin position="1"/>
        <end position="10"/>
    </location>
</feature>
<feature type="compositionally biased region" description="Basic and acidic residues" evidence="3">
    <location>
        <begin position="284"/>
        <end position="304"/>
    </location>
</feature>
<feature type="compositionally biased region" description="Polar residues" evidence="3">
    <location>
        <begin position="169"/>
        <end position="186"/>
    </location>
</feature>
<proteinExistence type="predicted"/>
<gene>
    <name evidence="5" type="ORF">PVL29_024152</name>
</gene>
<reference evidence="5 6" key="1">
    <citation type="journal article" date="2023" name="BMC Biotechnol.">
        <title>Vitis rotundifolia cv Carlos genome sequencing.</title>
        <authorList>
            <person name="Huff M."/>
            <person name="Hulse-Kemp A."/>
            <person name="Scheffler B."/>
            <person name="Youngblood R."/>
            <person name="Simpson S."/>
            <person name="Babiker E."/>
            <person name="Staton M."/>
        </authorList>
    </citation>
    <scope>NUCLEOTIDE SEQUENCE [LARGE SCALE GENOMIC DNA]</scope>
    <source>
        <tissue evidence="5">Leaf</tissue>
    </source>
</reference>
<dbReference type="Proteomes" id="UP001168098">
    <property type="component" value="Unassembled WGS sequence"/>
</dbReference>
<dbReference type="InterPro" id="IPR045180">
    <property type="entry name" value="La_dom_prot"/>
</dbReference>
<name>A0AA39D8N3_VITRO</name>
<dbReference type="AlphaFoldDB" id="A0AA39D8N3"/>
<organism evidence="5 6">
    <name type="scientific">Vitis rotundifolia</name>
    <name type="common">Muscadine grape</name>
    <dbReference type="NCBI Taxonomy" id="103349"/>
    <lineage>
        <taxon>Eukaryota</taxon>
        <taxon>Viridiplantae</taxon>
        <taxon>Streptophyta</taxon>
        <taxon>Embryophyta</taxon>
        <taxon>Tracheophyta</taxon>
        <taxon>Spermatophyta</taxon>
        <taxon>Magnoliopsida</taxon>
        <taxon>eudicotyledons</taxon>
        <taxon>Gunneridae</taxon>
        <taxon>Pentapetalae</taxon>
        <taxon>rosids</taxon>
        <taxon>Vitales</taxon>
        <taxon>Vitaceae</taxon>
        <taxon>Viteae</taxon>
        <taxon>Vitis</taxon>
    </lineage>
</organism>
<dbReference type="InterPro" id="IPR036390">
    <property type="entry name" value="WH_DNA-bd_sf"/>
</dbReference>
<feature type="region of interest" description="Disordered" evidence="3">
    <location>
        <begin position="513"/>
        <end position="565"/>
    </location>
</feature>
<evidence type="ECO:0000313" key="6">
    <source>
        <dbReference type="Proteomes" id="UP001168098"/>
    </source>
</evidence>
<dbReference type="SUPFAM" id="SSF46785">
    <property type="entry name" value="Winged helix' DNA-binding domain"/>
    <property type="match status" value="1"/>
</dbReference>
<dbReference type="Gene3D" id="1.10.10.10">
    <property type="entry name" value="Winged helix-like DNA-binding domain superfamily/Winged helix DNA-binding domain"/>
    <property type="match status" value="1"/>
</dbReference>
<feature type="region of interest" description="Disordered" evidence="3">
    <location>
        <begin position="1"/>
        <end position="119"/>
    </location>
</feature>
<evidence type="ECO:0000256" key="2">
    <source>
        <dbReference type="PROSITE-ProRule" id="PRU00332"/>
    </source>
</evidence>
<evidence type="ECO:0000256" key="3">
    <source>
        <dbReference type="SAM" id="MobiDB-lite"/>
    </source>
</evidence>
<feature type="compositionally biased region" description="Low complexity" evidence="3">
    <location>
        <begin position="135"/>
        <end position="156"/>
    </location>
</feature>
<dbReference type="SMART" id="SM00715">
    <property type="entry name" value="LA"/>
    <property type="match status" value="1"/>
</dbReference>
<feature type="domain" description="HTH La-type RNA-binding" evidence="4">
    <location>
        <begin position="391"/>
        <end position="480"/>
    </location>
</feature>
<evidence type="ECO:0000256" key="1">
    <source>
        <dbReference type="ARBA" id="ARBA00022884"/>
    </source>
</evidence>
<evidence type="ECO:0000313" key="5">
    <source>
        <dbReference type="EMBL" id="KAJ9675086.1"/>
    </source>
</evidence>
<dbReference type="PROSITE" id="PS50961">
    <property type="entry name" value="HTH_LA"/>
    <property type="match status" value="1"/>
</dbReference>
<evidence type="ECO:0000259" key="4">
    <source>
        <dbReference type="PROSITE" id="PS50961"/>
    </source>
</evidence>
<feature type="region of interest" description="Disordered" evidence="3">
    <location>
        <begin position="133"/>
        <end position="345"/>
    </location>
</feature>
<dbReference type="PANTHER" id="PTHR22792:SF155">
    <property type="entry name" value="LA-RELATED PROTEIN 1C-LIKE"/>
    <property type="match status" value="1"/>
</dbReference>
<accession>A0AA39D8N3</accession>
<keyword evidence="1 2" id="KW-0694">RNA-binding</keyword>
<feature type="compositionally biased region" description="Low complexity" evidence="3">
    <location>
        <begin position="42"/>
        <end position="60"/>
    </location>
</feature>
<dbReference type="PANTHER" id="PTHR22792">
    <property type="entry name" value="LUPUS LA PROTEIN-RELATED"/>
    <property type="match status" value="1"/>
</dbReference>
<feature type="compositionally biased region" description="Pro residues" evidence="3">
    <location>
        <begin position="210"/>
        <end position="220"/>
    </location>
</feature>